<reference evidence="2 3" key="1">
    <citation type="submission" date="2023-03" db="EMBL/GenBank/DDBJ databases">
        <title>Bacillus Genome Sequencing.</title>
        <authorList>
            <person name="Dunlap C."/>
        </authorList>
    </citation>
    <scope>NUCLEOTIDE SEQUENCE [LARGE SCALE GENOMIC DNA]</scope>
    <source>
        <strain evidence="2 3">NRS-1351</strain>
    </source>
</reference>
<evidence type="ECO:0000313" key="3">
    <source>
        <dbReference type="Proteomes" id="UP001355653"/>
    </source>
</evidence>
<dbReference type="Proteomes" id="UP001355653">
    <property type="component" value="Unassembled WGS sequence"/>
</dbReference>
<keyword evidence="1" id="KW-0812">Transmembrane</keyword>
<keyword evidence="3" id="KW-1185">Reference proteome</keyword>
<organism evidence="2 3">
    <name type="scientific">Paenibacillus chondroitinus</name>
    <dbReference type="NCBI Taxonomy" id="59842"/>
    <lineage>
        <taxon>Bacteria</taxon>
        <taxon>Bacillati</taxon>
        <taxon>Bacillota</taxon>
        <taxon>Bacilli</taxon>
        <taxon>Bacillales</taxon>
        <taxon>Paenibacillaceae</taxon>
        <taxon>Paenibacillus</taxon>
    </lineage>
</organism>
<sequence>MSSQYPSFDEIKAVEHKLSEMRSQYYFYHDLFSAQWWLLLLLAIAPWIVWWKIVDKSRIKEILLYGVVLSTIVVLLDDIGGELGLWSYPYQVLRLIPRLNAIDFSVLPVIHMLAYQYFKSWKAFLVGNVIMALLFSFIAEPIFVWINIYEMDNWRYIYSFPIYIIKALFVRWLIEYTYKKSNLKNK</sequence>
<feature type="transmembrane region" description="Helical" evidence="1">
    <location>
        <begin position="31"/>
        <end position="50"/>
    </location>
</feature>
<keyword evidence="1" id="KW-1133">Transmembrane helix</keyword>
<dbReference type="NCBIfam" id="NF041644">
    <property type="entry name" value="CBO0543_fam"/>
    <property type="match status" value="1"/>
</dbReference>
<name>A0ABU6DG25_9BACL</name>
<evidence type="ECO:0000313" key="2">
    <source>
        <dbReference type="EMBL" id="MEB4796720.1"/>
    </source>
</evidence>
<keyword evidence="1" id="KW-0472">Membrane</keyword>
<feature type="transmembrane region" description="Helical" evidence="1">
    <location>
        <begin position="101"/>
        <end position="118"/>
    </location>
</feature>
<evidence type="ECO:0000256" key="1">
    <source>
        <dbReference type="SAM" id="Phobius"/>
    </source>
</evidence>
<gene>
    <name evidence="2" type="ORF">P5G65_22685</name>
</gene>
<feature type="transmembrane region" description="Helical" evidence="1">
    <location>
        <begin position="154"/>
        <end position="174"/>
    </location>
</feature>
<feature type="transmembrane region" description="Helical" evidence="1">
    <location>
        <begin position="62"/>
        <end position="81"/>
    </location>
</feature>
<proteinExistence type="predicted"/>
<protein>
    <submittedName>
        <fullName evidence="2">Uncharacterized protein</fullName>
    </submittedName>
</protein>
<feature type="transmembrane region" description="Helical" evidence="1">
    <location>
        <begin position="125"/>
        <end position="148"/>
    </location>
</feature>
<dbReference type="EMBL" id="JAROBY010000037">
    <property type="protein sequence ID" value="MEB4796720.1"/>
    <property type="molecule type" value="Genomic_DNA"/>
</dbReference>
<dbReference type="RefSeq" id="WP_127458679.1">
    <property type="nucleotide sequence ID" value="NZ_JAROBY010000037.1"/>
</dbReference>
<comment type="caution">
    <text evidence="2">The sequence shown here is derived from an EMBL/GenBank/DDBJ whole genome shotgun (WGS) entry which is preliminary data.</text>
</comment>
<accession>A0ABU6DG25</accession>
<dbReference type="InterPro" id="IPR048147">
    <property type="entry name" value="CBO0543-like"/>
</dbReference>